<dbReference type="EMBL" id="SRPS01000113">
    <property type="protein sequence ID" value="KAG5967878.1"/>
    <property type="molecule type" value="Genomic_DNA"/>
</dbReference>
<comment type="caution">
    <text evidence="2">The sequence shown here is derived from an EMBL/GenBank/DDBJ whole genome shotgun (WGS) entry which is preliminary data.</text>
</comment>
<name>A0A9P7MT57_9HYPO</name>
<accession>A0A9P7MT57</accession>
<gene>
    <name evidence="2" type="ORF">E4U56_000631</name>
</gene>
<protein>
    <submittedName>
        <fullName evidence="2">Uncharacterized protein</fullName>
    </submittedName>
</protein>
<reference evidence="2" key="1">
    <citation type="journal article" date="2020" name="bioRxiv">
        <title>Whole genome comparisons of ergot fungi reveals the divergence and evolution of species within the genus Claviceps are the result of varying mechanisms driving genome evolution and host range expansion.</title>
        <authorList>
            <person name="Wyka S.A."/>
            <person name="Mondo S.J."/>
            <person name="Liu M."/>
            <person name="Dettman J."/>
            <person name="Nalam V."/>
            <person name="Broders K.D."/>
        </authorList>
    </citation>
    <scope>NUCLEOTIDE SEQUENCE</scope>
    <source>
        <strain evidence="2">CCC 1102</strain>
    </source>
</reference>
<dbReference type="AlphaFoldDB" id="A0A9P7MT57"/>
<evidence type="ECO:0000313" key="3">
    <source>
        <dbReference type="Proteomes" id="UP000784919"/>
    </source>
</evidence>
<dbReference type="OrthoDB" id="184880at2759"/>
<dbReference type="Proteomes" id="UP000784919">
    <property type="component" value="Unassembled WGS sequence"/>
</dbReference>
<feature type="compositionally biased region" description="Basic and acidic residues" evidence="1">
    <location>
        <begin position="263"/>
        <end position="283"/>
    </location>
</feature>
<evidence type="ECO:0000313" key="2">
    <source>
        <dbReference type="EMBL" id="KAG5967878.1"/>
    </source>
</evidence>
<feature type="region of interest" description="Disordered" evidence="1">
    <location>
        <begin position="263"/>
        <end position="289"/>
    </location>
</feature>
<proteinExistence type="predicted"/>
<organism evidence="2 3">
    <name type="scientific">Claviceps arundinis</name>
    <dbReference type="NCBI Taxonomy" id="1623583"/>
    <lineage>
        <taxon>Eukaryota</taxon>
        <taxon>Fungi</taxon>
        <taxon>Dikarya</taxon>
        <taxon>Ascomycota</taxon>
        <taxon>Pezizomycotina</taxon>
        <taxon>Sordariomycetes</taxon>
        <taxon>Hypocreomycetidae</taxon>
        <taxon>Hypocreales</taxon>
        <taxon>Clavicipitaceae</taxon>
        <taxon>Claviceps</taxon>
    </lineage>
</organism>
<dbReference type="InterPro" id="IPR029063">
    <property type="entry name" value="SAM-dependent_MTases_sf"/>
</dbReference>
<dbReference type="Pfam" id="PF13489">
    <property type="entry name" value="Methyltransf_23"/>
    <property type="match status" value="1"/>
</dbReference>
<evidence type="ECO:0000256" key="1">
    <source>
        <dbReference type="SAM" id="MobiDB-lite"/>
    </source>
</evidence>
<sequence length="341" mass="37674">MESVVDGSSQSRHQSENDRLNIQHAIIKSIMGGKLLMAPVNLERPNLRILDSGTAQANWLLDLAGLVPSTAQLTGTDIAPEQFPLPSQRPPNMTLQKQSIFDPWNEAMLGSFDVVHQRFVLAACQSDEHGRRAVANLLALTKPGGWIELHEGNMLAIQEGEAHSAMMRFRDIAVAAWVSIGQVPNPGPRLTDWMRDAGVVDMYEEVQTIGLGAAARNQQEAEWSTELCLNMLQTIKRMTAGKGADAPSEQEFDTLEVALRKELQENSEKSEERPEERLEEREGGGTINADQTVDAVATIGSRAGATVIVVRRRDVVQYERIVRFRTCGRVEASVRLSARDK</sequence>
<dbReference type="SUPFAM" id="SSF53335">
    <property type="entry name" value="S-adenosyl-L-methionine-dependent methyltransferases"/>
    <property type="match status" value="1"/>
</dbReference>
<dbReference type="Gene3D" id="3.40.50.150">
    <property type="entry name" value="Vaccinia Virus protein VP39"/>
    <property type="match status" value="1"/>
</dbReference>